<dbReference type="InterPro" id="IPR039475">
    <property type="entry name" value="ILEI_FAM3C"/>
</dbReference>
<dbReference type="KEGG" id="malb:109969148"/>
<dbReference type="InterPro" id="IPR039477">
    <property type="entry name" value="ILEI/PANDER_dom"/>
</dbReference>
<keyword evidence="5 7" id="KW-0430">Lectin</keyword>
<comment type="similarity">
    <text evidence="2">Belongs to the FAM3 family.</text>
</comment>
<reference evidence="9" key="1">
    <citation type="submission" date="2025-08" db="UniProtKB">
        <authorList>
            <consortium name="Ensembl"/>
        </authorList>
    </citation>
    <scope>IDENTIFICATION</scope>
</reference>
<name>A0A3Q3JQZ0_MONAL</name>
<evidence type="ECO:0000259" key="8">
    <source>
        <dbReference type="Pfam" id="PF15711"/>
    </source>
</evidence>
<dbReference type="STRING" id="43700.ENSMALP00000019095"/>
<comment type="subcellular location">
    <subcellularLocation>
        <location evidence="1">Secreted</location>
    </subcellularLocation>
</comment>
<keyword evidence="3" id="KW-0964">Secreted</keyword>
<dbReference type="Proteomes" id="UP000261600">
    <property type="component" value="Unplaced"/>
</dbReference>
<evidence type="ECO:0000256" key="3">
    <source>
        <dbReference type="ARBA" id="ARBA00022525"/>
    </source>
</evidence>
<organism evidence="9 10">
    <name type="scientific">Monopterus albus</name>
    <name type="common">Swamp eel</name>
    <dbReference type="NCBI Taxonomy" id="43700"/>
    <lineage>
        <taxon>Eukaryota</taxon>
        <taxon>Metazoa</taxon>
        <taxon>Chordata</taxon>
        <taxon>Craniata</taxon>
        <taxon>Vertebrata</taxon>
        <taxon>Euteleostomi</taxon>
        <taxon>Actinopterygii</taxon>
        <taxon>Neopterygii</taxon>
        <taxon>Teleostei</taxon>
        <taxon>Neoteleostei</taxon>
        <taxon>Acanthomorphata</taxon>
        <taxon>Anabantaria</taxon>
        <taxon>Synbranchiformes</taxon>
        <taxon>Synbranchidae</taxon>
        <taxon>Monopterus</taxon>
    </lineage>
</organism>
<dbReference type="Ensembl" id="ENSMALT00000019476.1">
    <property type="protein sequence ID" value="ENSMALP00000019095.1"/>
    <property type="gene ID" value="ENSMALG00000013335.1"/>
</dbReference>
<evidence type="ECO:0000256" key="1">
    <source>
        <dbReference type="ARBA" id="ARBA00004613"/>
    </source>
</evidence>
<dbReference type="CDD" id="cd13940">
    <property type="entry name" value="ILEI_FAM3C"/>
    <property type="match status" value="1"/>
</dbReference>
<protein>
    <recommendedName>
        <fullName evidence="8">ILEI/PANDER domain-containing protein</fullName>
    </recommendedName>
</protein>
<evidence type="ECO:0000313" key="9">
    <source>
        <dbReference type="Ensembl" id="ENSMALP00000019095.1"/>
    </source>
</evidence>
<dbReference type="InterPro" id="IPR039220">
    <property type="entry name" value="FAM3"/>
</dbReference>
<evidence type="ECO:0000256" key="2">
    <source>
        <dbReference type="ARBA" id="ARBA00010905"/>
    </source>
</evidence>
<keyword evidence="4" id="KW-0732">Signal</keyword>
<proteinExistence type="inferred from homology"/>
<accession>A0A3Q3JQZ0</accession>
<reference evidence="9" key="2">
    <citation type="submission" date="2025-09" db="UniProtKB">
        <authorList>
            <consortium name="Ensembl"/>
        </authorList>
    </citation>
    <scope>IDENTIFICATION</scope>
</reference>
<dbReference type="RefSeq" id="XP_020471496.1">
    <property type="nucleotide sequence ID" value="XM_020615840.1"/>
</dbReference>
<dbReference type="Pfam" id="PF15711">
    <property type="entry name" value="ILEI"/>
    <property type="match status" value="1"/>
</dbReference>
<dbReference type="OrthoDB" id="440755at2759"/>
<feature type="domain" description="ILEI/PANDER" evidence="8">
    <location>
        <begin position="110"/>
        <end position="196"/>
    </location>
</feature>
<dbReference type="GeneID" id="109969148"/>
<keyword evidence="10" id="KW-1185">Reference proteome</keyword>
<dbReference type="GO" id="GO:0030246">
    <property type="term" value="F:carbohydrate binding"/>
    <property type="evidence" value="ECO:0007669"/>
    <property type="project" value="UniProtKB-UniRule"/>
</dbReference>
<dbReference type="GO" id="GO:0005576">
    <property type="term" value="C:extracellular region"/>
    <property type="evidence" value="ECO:0007669"/>
    <property type="project" value="UniProtKB-SubCell"/>
</dbReference>
<evidence type="ECO:0000256" key="5">
    <source>
        <dbReference type="ARBA" id="ARBA00022734"/>
    </source>
</evidence>
<dbReference type="PANTHER" id="PTHR14592">
    <property type="entry name" value="UNCHARACTERIZED FAM3"/>
    <property type="match status" value="1"/>
</dbReference>
<evidence type="ECO:0000256" key="7">
    <source>
        <dbReference type="PROSITE-ProRule" id="PRU01375"/>
    </source>
</evidence>
<evidence type="ECO:0000256" key="4">
    <source>
        <dbReference type="ARBA" id="ARBA00022729"/>
    </source>
</evidence>
<keyword evidence="6" id="KW-1015">Disulfide bond</keyword>
<dbReference type="AlphaFoldDB" id="A0A3Q3JQZ0"/>
<evidence type="ECO:0000313" key="10">
    <source>
        <dbReference type="Proteomes" id="UP000261600"/>
    </source>
</evidence>
<sequence length="234" mass="25648">MARWNSKHQVLLCTLVLVPVIVLVSVALQRYSSTLMAGEWNRALFEGLGRNKQASKVSSQQSATSCELLTCVENQFSFFMHTGAANVVPAKICVQNKLVLGTVLNNAGYGINIVVLDGTKGEVIKTGHFDMYGGDVKTLIDFLKSIEKSSIVLMATYDDSSTKLNDEARKAIAELGSSHIQSLGFRDNWLFVGGKGVAGKSNFEKYLKNDQSTNKYDGWPEIIELQGCIPSFLE</sequence>
<dbReference type="PROSITE" id="PS52031">
    <property type="entry name" value="GG_LECTIN"/>
    <property type="match status" value="1"/>
</dbReference>
<evidence type="ECO:0000256" key="6">
    <source>
        <dbReference type="ARBA" id="ARBA00023157"/>
    </source>
</evidence>